<dbReference type="PANTHER" id="PTHR30330">
    <property type="entry name" value="AGSS FAMILY TRANSPORTER, SODIUM-ALANINE"/>
    <property type="match status" value="1"/>
</dbReference>
<keyword evidence="6 8" id="KW-1133">Transmembrane helix</keyword>
<keyword evidence="7 8" id="KW-0472">Membrane</keyword>
<evidence type="ECO:0000256" key="6">
    <source>
        <dbReference type="ARBA" id="ARBA00022989"/>
    </source>
</evidence>
<dbReference type="PRINTS" id="PR00175">
    <property type="entry name" value="NAALASMPORT"/>
</dbReference>
<dbReference type="NCBIfam" id="TIGR00835">
    <property type="entry name" value="agcS"/>
    <property type="match status" value="1"/>
</dbReference>
<dbReference type="InterPro" id="IPR001463">
    <property type="entry name" value="Na/Ala_symport"/>
</dbReference>
<keyword evidence="3 8" id="KW-0813">Transport</keyword>
<dbReference type="EMBL" id="JAOXXL010000002">
    <property type="protein sequence ID" value="MCY7007280.1"/>
    <property type="molecule type" value="Genomic_DNA"/>
</dbReference>
<keyword evidence="5 8" id="KW-0812">Transmembrane</keyword>
<feature type="transmembrane region" description="Helical" evidence="8">
    <location>
        <begin position="142"/>
        <end position="163"/>
    </location>
</feature>
<keyword evidence="4 8" id="KW-1003">Cell membrane</keyword>
<keyword evidence="10" id="KW-1185">Reference proteome</keyword>
<feature type="transmembrane region" description="Helical" evidence="8">
    <location>
        <begin position="300"/>
        <end position="324"/>
    </location>
</feature>
<comment type="subcellular location">
    <subcellularLocation>
        <location evidence="1 8">Cell membrane</location>
        <topology evidence="1 8">Multi-pass membrane protein</topology>
    </subcellularLocation>
</comment>
<evidence type="ECO:0000256" key="4">
    <source>
        <dbReference type="ARBA" id="ARBA00022475"/>
    </source>
</evidence>
<accession>A0ABT4DFA3</accession>
<evidence type="ECO:0000256" key="2">
    <source>
        <dbReference type="ARBA" id="ARBA00009261"/>
    </source>
</evidence>
<name>A0ABT4DFA3_FUSSI</name>
<feature type="transmembrane region" description="Helical" evidence="8">
    <location>
        <begin position="387"/>
        <end position="406"/>
    </location>
</feature>
<reference evidence="9" key="1">
    <citation type="submission" date="2022-09" db="EMBL/GenBank/DDBJ databases">
        <authorList>
            <person name="Zoaiter M."/>
        </authorList>
    </citation>
    <scope>NUCLEOTIDE SEQUENCE</scope>
    <source>
        <strain evidence="9">DSM 19848</strain>
    </source>
</reference>
<feature type="transmembrane region" description="Helical" evidence="8">
    <location>
        <begin position="12"/>
        <end position="29"/>
    </location>
</feature>
<feature type="transmembrane region" description="Helical" evidence="8">
    <location>
        <begin position="236"/>
        <end position="259"/>
    </location>
</feature>
<feature type="transmembrane region" description="Helical" evidence="8">
    <location>
        <begin position="93"/>
        <end position="114"/>
    </location>
</feature>
<comment type="caution">
    <text evidence="9">The sequence shown here is derived from an EMBL/GenBank/DDBJ whole genome shotgun (WGS) entry which is preliminary data.</text>
</comment>
<evidence type="ECO:0000256" key="1">
    <source>
        <dbReference type="ARBA" id="ARBA00004651"/>
    </source>
</evidence>
<feature type="transmembrane region" description="Helical" evidence="8">
    <location>
        <begin position="175"/>
        <end position="194"/>
    </location>
</feature>
<evidence type="ECO:0000313" key="9">
    <source>
        <dbReference type="EMBL" id="MCY7007280.1"/>
    </source>
</evidence>
<dbReference type="Gene3D" id="1.20.1740.10">
    <property type="entry name" value="Amino acid/polyamine transporter I"/>
    <property type="match status" value="1"/>
</dbReference>
<evidence type="ECO:0000313" key="10">
    <source>
        <dbReference type="Proteomes" id="UP001062738"/>
    </source>
</evidence>
<sequence>MEKITMISDWLWSYPMVLLLAFGSIYVTIRFKFIQFFKLPLIVKTVYKDIVKENSGEGNISALQAGLTAIGSTLGAGNIIGVAVAISMGGIGALFWMLVIGLFAVCLKYAEVILGIKYREKNELGEYVGGAMYYLKHTKFPILGTLFALFLAFELLPSIGLQALSVVQSAETLGISKYVTGTVMFAIVFVTIIGGIKRVGALMDKIVPFMSFGYFILAWIIILYNYKNIPIVFVKMFAGAFSAPAAFGGMVGGTVAITIRAGLARGTYSNEAGMGTSPIAYAAAITDFPARQALWGMVEVFISTFVMCLTSGLLVTTSGVYEKISYEKAASMPAVAMQGFYGEFWGGTFMTVIIILFVLSTLIVMVYMGEKQIEYIFGTKFSRQSRYIYIVMVLIGAFGHLGSIVSFLDLSLASLVIINMYGVISMTGRAVEESDRFFEHLKNEK</sequence>
<dbReference type="RefSeq" id="WP_265151458.1">
    <property type="nucleotide sequence ID" value="NZ_JAOXXL010000002.1"/>
</dbReference>
<evidence type="ECO:0000256" key="8">
    <source>
        <dbReference type="RuleBase" id="RU363064"/>
    </source>
</evidence>
<dbReference type="Pfam" id="PF01235">
    <property type="entry name" value="Na_Ala_symp"/>
    <property type="match status" value="1"/>
</dbReference>
<feature type="transmembrane region" description="Helical" evidence="8">
    <location>
        <begin position="206"/>
        <end position="224"/>
    </location>
</feature>
<organism evidence="9 10">
    <name type="scientific">Fusobacterium simiae</name>
    <dbReference type="NCBI Taxonomy" id="855"/>
    <lineage>
        <taxon>Bacteria</taxon>
        <taxon>Fusobacteriati</taxon>
        <taxon>Fusobacteriota</taxon>
        <taxon>Fusobacteriia</taxon>
        <taxon>Fusobacteriales</taxon>
        <taxon>Fusobacteriaceae</taxon>
        <taxon>Fusobacterium</taxon>
    </lineage>
</organism>
<keyword evidence="8" id="KW-0769">Symport</keyword>
<evidence type="ECO:0000256" key="3">
    <source>
        <dbReference type="ARBA" id="ARBA00022448"/>
    </source>
</evidence>
<dbReference type="PANTHER" id="PTHR30330:SF3">
    <property type="entry name" value="TRANSCRIPTIONAL REGULATOR, LRP FAMILY"/>
    <property type="match status" value="1"/>
</dbReference>
<gene>
    <name evidence="9" type="ORF">OCK72_01285</name>
</gene>
<feature type="transmembrane region" description="Helical" evidence="8">
    <location>
        <begin position="344"/>
        <end position="367"/>
    </location>
</feature>
<evidence type="ECO:0000256" key="7">
    <source>
        <dbReference type="ARBA" id="ARBA00023136"/>
    </source>
</evidence>
<comment type="similarity">
    <text evidence="2 8">Belongs to the alanine or glycine:cation symporter (AGCS) (TC 2.A.25) family.</text>
</comment>
<dbReference type="Proteomes" id="UP001062738">
    <property type="component" value="Unassembled WGS sequence"/>
</dbReference>
<proteinExistence type="inferred from homology"/>
<evidence type="ECO:0000256" key="5">
    <source>
        <dbReference type="ARBA" id="ARBA00022692"/>
    </source>
</evidence>
<protein>
    <submittedName>
        <fullName evidence="9">Amino acid carrier protein</fullName>
    </submittedName>
</protein>
<feature type="transmembrane region" description="Helical" evidence="8">
    <location>
        <begin position="62"/>
        <end position="87"/>
    </location>
</feature>